<dbReference type="InterPro" id="IPR017520">
    <property type="entry name" value="CHP03086"/>
</dbReference>
<dbReference type="InterPro" id="IPR024344">
    <property type="entry name" value="MDMPI_metal-binding"/>
</dbReference>
<gene>
    <name evidence="3" type="ORF">EWH70_13055</name>
</gene>
<evidence type="ECO:0000313" key="3">
    <source>
        <dbReference type="EMBL" id="RZQ63376.1"/>
    </source>
</evidence>
<accession>A0A4Q7J8X8</accession>
<dbReference type="InterPro" id="IPR017517">
    <property type="entry name" value="Maleyloyr_isom"/>
</dbReference>
<dbReference type="RefSeq" id="WP_130475629.1">
    <property type="nucleotide sequence ID" value="NZ_SFCC01000006.1"/>
</dbReference>
<evidence type="ECO:0000256" key="1">
    <source>
        <dbReference type="SAM" id="MobiDB-lite"/>
    </source>
</evidence>
<organism evidence="3 4">
    <name type="scientific">Amycolatopsis suaedae</name>
    <dbReference type="NCBI Taxonomy" id="2510978"/>
    <lineage>
        <taxon>Bacteria</taxon>
        <taxon>Bacillati</taxon>
        <taxon>Actinomycetota</taxon>
        <taxon>Actinomycetes</taxon>
        <taxon>Pseudonocardiales</taxon>
        <taxon>Pseudonocardiaceae</taxon>
        <taxon>Amycolatopsis</taxon>
    </lineage>
</organism>
<dbReference type="GO" id="GO:0046872">
    <property type="term" value="F:metal ion binding"/>
    <property type="evidence" value="ECO:0007669"/>
    <property type="project" value="InterPro"/>
</dbReference>
<dbReference type="EMBL" id="SFCC01000006">
    <property type="protein sequence ID" value="RZQ63376.1"/>
    <property type="molecule type" value="Genomic_DNA"/>
</dbReference>
<feature type="region of interest" description="Disordered" evidence="1">
    <location>
        <begin position="150"/>
        <end position="173"/>
    </location>
</feature>
<dbReference type="SUPFAM" id="SSF109854">
    <property type="entry name" value="DinB/YfiT-like putative metalloenzymes"/>
    <property type="match status" value="1"/>
</dbReference>
<dbReference type="Pfam" id="PF11716">
    <property type="entry name" value="MDMPI_N"/>
    <property type="match status" value="1"/>
</dbReference>
<dbReference type="AlphaFoldDB" id="A0A4Q7J8X8"/>
<proteinExistence type="predicted"/>
<evidence type="ECO:0000259" key="2">
    <source>
        <dbReference type="Pfam" id="PF11716"/>
    </source>
</evidence>
<dbReference type="Gene3D" id="1.20.120.450">
    <property type="entry name" value="dinb family like domain"/>
    <property type="match status" value="1"/>
</dbReference>
<comment type="caution">
    <text evidence="3">The sequence shown here is derived from an EMBL/GenBank/DDBJ whole genome shotgun (WGS) entry which is preliminary data.</text>
</comment>
<dbReference type="InterPro" id="IPR034660">
    <property type="entry name" value="DinB/YfiT-like"/>
</dbReference>
<dbReference type="NCBIfam" id="TIGR03086">
    <property type="entry name" value="TIGR03086 family metal-binding protein"/>
    <property type="match status" value="1"/>
</dbReference>
<reference evidence="3 4" key="1">
    <citation type="submission" date="2019-02" db="EMBL/GenBank/DDBJ databases">
        <title>Draft genome sequence of Amycolatopsis sp. 8-3EHSu isolated from roots of Suaeda maritima.</title>
        <authorList>
            <person name="Duangmal K."/>
            <person name="Chantavorakit T."/>
        </authorList>
    </citation>
    <scope>NUCLEOTIDE SEQUENCE [LARGE SCALE GENOMIC DNA]</scope>
    <source>
        <strain evidence="3 4">8-3EHSu</strain>
    </source>
</reference>
<feature type="compositionally biased region" description="Pro residues" evidence="1">
    <location>
        <begin position="156"/>
        <end position="166"/>
    </location>
</feature>
<dbReference type="NCBIfam" id="TIGR03083">
    <property type="entry name" value="maleylpyruvate isomerase family mycothiol-dependent enzyme"/>
    <property type="match status" value="1"/>
</dbReference>
<dbReference type="Proteomes" id="UP000292003">
    <property type="component" value="Unassembled WGS sequence"/>
</dbReference>
<keyword evidence="4" id="KW-1185">Reference proteome</keyword>
<sequence>METENLATILDATSGLVATIDRWDAPTPCPEWNVRELVGHMVLGNRLFTGILHGEAGGTLDPKGQDVLGADPAGTYRQAADELLVAFRLPGVLERIVQVPVGPVPGIAAVHLRAVEELTHGWDLAQATGRQLDVPGDVVEREIEFTRGKLADVPPDRSPFAPPQPVPDDASPLDRLAALLGRKVEPALPSGCP</sequence>
<dbReference type="OrthoDB" id="5185819at2"/>
<evidence type="ECO:0000313" key="4">
    <source>
        <dbReference type="Proteomes" id="UP000292003"/>
    </source>
</evidence>
<name>A0A4Q7J8X8_9PSEU</name>
<feature type="domain" description="Mycothiol-dependent maleylpyruvate isomerase metal-binding" evidence="2">
    <location>
        <begin position="7"/>
        <end position="125"/>
    </location>
</feature>
<protein>
    <submittedName>
        <fullName evidence="3">TIGR03086 family protein</fullName>
    </submittedName>
</protein>